<dbReference type="EMBL" id="LGUB01000583">
    <property type="protein sequence ID" value="KRH92928.1"/>
    <property type="molecule type" value="Genomic_DNA"/>
</dbReference>
<proteinExistence type="predicted"/>
<dbReference type="AlphaFoldDB" id="A0A0R0M2C1"/>
<evidence type="ECO:0000313" key="2">
    <source>
        <dbReference type="Proteomes" id="UP000051530"/>
    </source>
</evidence>
<dbReference type="OrthoDB" id="10394991at2759"/>
<sequence>MYFCTFFVISEVTAHYLGHGVFSPPTSELEHHSGPKTTDNMVHLPVPNDVHHSVNHEIGHDHGHGHFPTGHEPNVEGSNHLPFDYTDGNYYGGPNGSRGYYYTAPAEEYESGMPYYEETGPEYYTYNYGNGGENFIADANMVSNGGIGAASSYDISYANEQRGNPDAYEAATGQNNIGLETALKNGMNGVIGKAAQAGLEGGLAQGDNGNTMQTTDINDMAMKNMDQIFNYPARSKDASFVKQLALDRSNNTIGSVLGSAALNGAGGVSGAAGLGKIIGNQPGIGPNTGAMMSIATSEGVNGPIVMSPEDLGNEIKESMGATPKVASAAKAGESVGTKAAMDAGITDKKAAETLAGLGEGMAIGNVLDEHAEAMKTMGVEGAVTSVSGYMGMPDASKFGSLTSYLGIGPSGEAAKVGALGRGARGADDAEFALKTNLLKLELDLNRTIQKEKEDVIENTLKLNVIKKDLNDLA</sequence>
<evidence type="ECO:0000313" key="1">
    <source>
        <dbReference type="EMBL" id="KRH92928.1"/>
    </source>
</evidence>
<gene>
    <name evidence="1" type="ORF">M153_20490002029</name>
</gene>
<organism evidence="1 2">
    <name type="scientific">Pseudoloma neurophilia</name>
    <dbReference type="NCBI Taxonomy" id="146866"/>
    <lineage>
        <taxon>Eukaryota</taxon>
        <taxon>Fungi</taxon>
        <taxon>Fungi incertae sedis</taxon>
        <taxon>Microsporidia</taxon>
        <taxon>Pseudoloma</taxon>
    </lineage>
</organism>
<protein>
    <submittedName>
        <fullName evidence="1">Uncharacterized protein</fullName>
    </submittedName>
</protein>
<dbReference type="VEuPathDB" id="MicrosporidiaDB:M153_20490002029"/>
<comment type="caution">
    <text evidence="1">The sequence shown here is derived from an EMBL/GenBank/DDBJ whole genome shotgun (WGS) entry which is preliminary data.</text>
</comment>
<keyword evidence="2" id="KW-1185">Reference proteome</keyword>
<accession>A0A0R0M2C1</accession>
<reference evidence="1 2" key="1">
    <citation type="submission" date="2015-07" db="EMBL/GenBank/DDBJ databases">
        <title>The genome of Pseudoloma neurophilia, a relevant intracellular parasite of the zebrafish.</title>
        <authorList>
            <person name="Ndikumana S."/>
            <person name="Pelin A."/>
            <person name="Sanders J."/>
            <person name="Corradi N."/>
        </authorList>
    </citation>
    <scope>NUCLEOTIDE SEQUENCE [LARGE SCALE GENOMIC DNA]</scope>
    <source>
        <strain evidence="1 2">MK1</strain>
    </source>
</reference>
<dbReference type="Proteomes" id="UP000051530">
    <property type="component" value="Unassembled WGS sequence"/>
</dbReference>
<name>A0A0R0M2C1_9MICR</name>